<name>A0ABV7VK11_9PROT</name>
<gene>
    <name evidence="1" type="ORF">ACFOOQ_20075</name>
</gene>
<dbReference type="Proteomes" id="UP001595711">
    <property type="component" value="Unassembled WGS sequence"/>
</dbReference>
<reference evidence="2" key="1">
    <citation type="journal article" date="2019" name="Int. J. Syst. Evol. Microbiol.">
        <title>The Global Catalogue of Microorganisms (GCM) 10K type strain sequencing project: providing services to taxonomists for standard genome sequencing and annotation.</title>
        <authorList>
            <consortium name="The Broad Institute Genomics Platform"/>
            <consortium name="The Broad Institute Genome Sequencing Center for Infectious Disease"/>
            <person name="Wu L."/>
            <person name="Ma J."/>
        </authorList>
    </citation>
    <scope>NUCLEOTIDE SEQUENCE [LARGE SCALE GENOMIC DNA]</scope>
    <source>
        <strain evidence="2">KCTC 42182</strain>
    </source>
</reference>
<sequence length="172" mass="18998">MTSSRIRSKSLRGLLAYWEAKEQALGRMPARQDLQPDEMVPFLPFVSLIDIQQQPLRFRFRLVGTGIVGAFGQETTRRLVDEDLFGSNADEVERFFSIPLQTHGPAYAAGEYAVAPTGRSLGFESLLLPLSTDGQAIDMLLGGLVGQRLQPDERVSGFQYEFYCPVVPTAAG</sequence>
<comment type="caution">
    <text evidence="1">The sequence shown here is derived from an EMBL/GenBank/DDBJ whole genome shotgun (WGS) entry which is preliminary data.</text>
</comment>
<organism evidence="1 2">
    <name type="scientific">Ferrovibrio xuzhouensis</name>
    <dbReference type="NCBI Taxonomy" id="1576914"/>
    <lineage>
        <taxon>Bacteria</taxon>
        <taxon>Pseudomonadati</taxon>
        <taxon>Pseudomonadota</taxon>
        <taxon>Alphaproteobacteria</taxon>
        <taxon>Rhodospirillales</taxon>
        <taxon>Rhodospirillaceae</taxon>
        <taxon>Ferrovibrio</taxon>
    </lineage>
</organism>
<keyword evidence="2" id="KW-1185">Reference proteome</keyword>
<dbReference type="Pfam" id="PF07310">
    <property type="entry name" value="PAS_5"/>
    <property type="match status" value="1"/>
</dbReference>
<accession>A0ABV7VK11</accession>
<protein>
    <submittedName>
        <fullName evidence="1">PAS domain-containing protein</fullName>
    </submittedName>
</protein>
<proteinExistence type="predicted"/>
<dbReference type="RefSeq" id="WP_379729471.1">
    <property type="nucleotide sequence ID" value="NZ_JBHRYJ010000006.1"/>
</dbReference>
<dbReference type="EMBL" id="JBHRYJ010000006">
    <property type="protein sequence ID" value="MFC3677861.1"/>
    <property type="molecule type" value="Genomic_DNA"/>
</dbReference>
<dbReference type="InterPro" id="IPR009922">
    <property type="entry name" value="DUF1457"/>
</dbReference>
<evidence type="ECO:0000313" key="1">
    <source>
        <dbReference type="EMBL" id="MFC3677861.1"/>
    </source>
</evidence>
<evidence type="ECO:0000313" key="2">
    <source>
        <dbReference type="Proteomes" id="UP001595711"/>
    </source>
</evidence>